<dbReference type="EMBL" id="JAPEVG010000036">
    <property type="protein sequence ID" value="KAJ8494409.1"/>
    <property type="molecule type" value="Genomic_DNA"/>
</dbReference>
<evidence type="ECO:0000313" key="2">
    <source>
        <dbReference type="Proteomes" id="UP001215151"/>
    </source>
</evidence>
<dbReference type="AlphaFoldDB" id="A0AAD7TZR0"/>
<protein>
    <submittedName>
        <fullName evidence="1">Uncharacterized protein</fullName>
    </submittedName>
</protein>
<gene>
    <name evidence="1" type="ORF">ONZ51_g2341</name>
</gene>
<comment type="caution">
    <text evidence="1">The sequence shown here is derived from an EMBL/GenBank/DDBJ whole genome shotgun (WGS) entry which is preliminary data.</text>
</comment>
<accession>A0AAD7TZR0</accession>
<reference evidence="1" key="1">
    <citation type="submission" date="2022-11" db="EMBL/GenBank/DDBJ databases">
        <title>Genome Sequence of Cubamyces cubensis.</title>
        <authorList>
            <person name="Buettner E."/>
        </authorList>
    </citation>
    <scope>NUCLEOTIDE SEQUENCE</scope>
    <source>
        <strain evidence="1">MPL-01</strain>
    </source>
</reference>
<name>A0AAD7TZR0_9APHY</name>
<organism evidence="1 2">
    <name type="scientific">Trametes cubensis</name>
    <dbReference type="NCBI Taxonomy" id="1111947"/>
    <lineage>
        <taxon>Eukaryota</taxon>
        <taxon>Fungi</taxon>
        <taxon>Dikarya</taxon>
        <taxon>Basidiomycota</taxon>
        <taxon>Agaricomycotina</taxon>
        <taxon>Agaricomycetes</taxon>
        <taxon>Polyporales</taxon>
        <taxon>Polyporaceae</taxon>
        <taxon>Trametes</taxon>
    </lineage>
</organism>
<dbReference type="Pfam" id="PF14223">
    <property type="entry name" value="Retrotran_gag_2"/>
    <property type="match status" value="1"/>
</dbReference>
<sequence>MMPTHKPTYEPLDPFDQPLPQAIVDFAKYKPLPYPACSAAADDYFAVWRVRTQDLLGACGRWSIITGEDSCPTIAEDMSAEEKARTKRRIDRWKQRDREARFLILQKLADGYVPESAHCATAKELWDRILEDHSSMSGSTRVFRIYKRMIDRARHCPPDMSLVKRVTKYMEDNAALRELGGGMDDATLALMALTSFPTDDEVVRIKINSLDKEDTTDNENGQAFSTKKVMQMAAELDALHSMWPRRG</sequence>
<keyword evidence="2" id="KW-1185">Reference proteome</keyword>
<evidence type="ECO:0000313" key="1">
    <source>
        <dbReference type="EMBL" id="KAJ8494409.1"/>
    </source>
</evidence>
<proteinExistence type="predicted"/>
<dbReference type="Proteomes" id="UP001215151">
    <property type="component" value="Unassembled WGS sequence"/>
</dbReference>